<evidence type="ECO:0000313" key="15">
    <source>
        <dbReference type="EMBL" id="GJE91706.1"/>
    </source>
</evidence>
<dbReference type="Proteomes" id="UP000703269">
    <property type="component" value="Unassembled WGS sequence"/>
</dbReference>
<evidence type="ECO:0000256" key="3">
    <source>
        <dbReference type="ARBA" id="ARBA00005179"/>
    </source>
</evidence>
<dbReference type="InterPro" id="IPR036396">
    <property type="entry name" value="Cyt_P450_sf"/>
</dbReference>
<evidence type="ECO:0000256" key="6">
    <source>
        <dbReference type="ARBA" id="ARBA00022692"/>
    </source>
</evidence>
<dbReference type="GO" id="GO:0004497">
    <property type="term" value="F:monooxygenase activity"/>
    <property type="evidence" value="ECO:0007669"/>
    <property type="project" value="UniProtKB-KW"/>
</dbReference>
<comment type="pathway">
    <text evidence="3">Secondary metabolite biosynthesis.</text>
</comment>
<protein>
    <submittedName>
        <fullName evidence="15">Cytochrome P450</fullName>
    </submittedName>
</protein>
<evidence type="ECO:0000256" key="5">
    <source>
        <dbReference type="ARBA" id="ARBA00022617"/>
    </source>
</evidence>
<dbReference type="OrthoDB" id="2789670at2759"/>
<dbReference type="GO" id="GO:0016705">
    <property type="term" value="F:oxidoreductase activity, acting on paired donors, with incorporation or reduction of molecular oxygen"/>
    <property type="evidence" value="ECO:0007669"/>
    <property type="project" value="InterPro"/>
</dbReference>
<reference evidence="15 16" key="1">
    <citation type="submission" date="2021-08" db="EMBL/GenBank/DDBJ databases">
        <title>Draft Genome Sequence of Phanerochaete sordida strain YK-624.</title>
        <authorList>
            <person name="Mori T."/>
            <person name="Dohra H."/>
            <person name="Suzuki T."/>
            <person name="Kawagishi H."/>
            <person name="Hirai H."/>
        </authorList>
    </citation>
    <scope>NUCLEOTIDE SEQUENCE [LARGE SCALE GENOMIC DNA]</scope>
    <source>
        <strain evidence="15 16">YK-624</strain>
    </source>
</reference>
<dbReference type="Gene3D" id="1.10.630.10">
    <property type="entry name" value="Cytochrome P450"/>
    <property type="match status" value="1"/>
</dbReference>
<evidence type="ECO:0000256" key="11">
    <source>
        <dbReference type="ARBA" id="ARBA00023033"/>
    </source>
</evidence>
<keyword evidence="10 13" id="KW-0408">Iron</keyword>
<evidence type="ECO:0000256" key="8">
    <source>
        <dbReference type="ARBA" id="ARBA00022989"/>
    </source>
</evidence>
<dbReference type="InterPro" id="IPR017972">
    <property type="entry name" value="Cyt_P450_CS"/>
</dbReference>
<evidence type="ECO:0000313" key="16">
    <source>
        <dbReference type="Proteomes" id="UP000703269"/>
    </source>
</evidence>
<dbReference type="Pfam" id="PF00067">
    <property type="entry name" value="p450"/>
    <property type="match status" value="1"/>
</dbReference>
<feature type="binding site" description="axial binding residue" evidence="13">
    <location>
        <position position="450"/>
    </location>
    <ligand>
        <name>heme</name>
        <dbReference type="ChEBI" id="CHEBI:30413"/>
    </ligand>
    <ligandPart>
        <name>Fe</name>
        <dbReference type="ChEBI" id="CHEBI:18248"/>
    </ligandPart>
</feature>
<gene>
    <name evidence="15" type="ORF">PsYK624_078560</name>
</gene>
<keyword evidence="7 13" id="KW-0479">Metal-binding</keyword>
<dbReference type="CDD" id="cd11065">
    <property type="entry name" value="CYP64-like"/>
    <property type="match status" value="1"/>
</dbReference>
<dbReference type="EMBL" id="BPQB01000022">
    <property type="protein sequence ID" value="GJE91706.1"/>
    <property type="molecule type" value="Genomic_DNA"/>
</dbReference>
<dbReference type="PROSITE" id="PS00086">
    <property type="entry name" value="CYTOCHROME_P450"/>
    <property type="match status" value="1"/>
</dbReference>
<dbReference type="AlphaFoldDB" id="A0A9P3LDN6"/>
<evidence type="ECO:0000256" key="2">
    <source>
        <dbReference type="ARBA" id="ARBA00004167"/>
    </source>
</evidence>
<evidence type="ECO:0000256" key="10">
    <source>
        <dbReference type="ARBA" id="ARBA00023004"/>
    </source>
</evidence>
<dbReference type="InterPro" id="IPR002401">
    <property type="entry name" value="Cyt_P450_E_grp-I"/>
</dbReference>
<dbReference type="PANTHER" id="PTHR46300:SF7">
    <property type="entry name" value="P450, PUTATIVE (EUROFUNG)-RELATED"/>
    <property type="match status" value="1"/>
</dbReference>
<keyword evidence="9 14" id="KW-0560">Oxidoreductase</keyword>
<evidence type="ECO:0000256" key="13">
    <source>
        <dbReference type="PIRSR" id="PIRSR602401-1"/>
    </source>
</evidence>
<dbReference type="InterPro" id="IPR001128">
    <property type="entry name" value="Cyt_P450"/>
</dbReference>
<dbReference type="GO" id="GO:0020037">
    <property type="term" value="F:heme binding"/>
    <property type="evidence" value="ECO:0007669"/>
    <property type="project" value="InterPro"/>
</dbReference>
<accession>A0A9P3LDN6</accession>
<dbReference type="GO" id="GO:0016020">
    <property type="term" value="C:membrane"/>
    <property type="evidence" value="ECO:0007669"/>
    <property type="project" value="UniProtKB-SubCell"/>
</dbReference>
<dbReference type="InterPro" id="IPR050364">
    <property type="entry name" value="Cytochrome_P450_fung"/>
</dbReference>
<comment type="similarity">
    <text evidence="4 14">Belongs to the cytochrome P450 family.</text>
</comment>
<dbReference type="GO" id="GO:0005506">
    <property type="term" value="F:iron ion binding"/>
    <property type="evidence" value="ECO:0007669"/>
    <property type="project" value="InterPro"/>
</dbReference>
<dbReference type="SUPFAM" id="SSF48264">
    <property type="entry name" value="Cytochrome P450"/>
    <property type="match status" value="1"/>
</dbReference>
<comment type="cofactor">
    <cofactor evidence="1 13">
        <name>heme</name>
        <dbReference type="ChEBI" id="CHEBI:30413"/>
    </cofactor>
</comment>
<keyword evidence="16" id="KW-1185">Reference proteome</keyword>
<keyword evidence="12" id="KW-0472">Membrane</keyword>
<evidence type="ECO:0000256" key="9">
    <source>
        <dbReference type="ARBA" id="ARBA00023002"/>
    </source>
</evidence>
<name>A0A9P3LDN6_9APHY</name>
<dbReference type="PANTHER" id="PTHR46300">
    <property type="entry name" value="P450, PUTATIVE (EUROFUNG)-RELATED-RELATED"/>
    <property type="match status" value="1"/>
</dbReference>
<comment type="subcellular location">
    <subcellularLocation>
        <location evidence="2">Membrane</location>
        <topology evidence="2">Single-pass membrane protein</topology>
    </subcellularLocation>
</comment>
<keyword evidence="11 14" id="KW-0503">Monooxygenase</keyword>
<keyword evidence="5 13" id="KW-0349">Heme</keyword>
<evidence type="ECO:0000256" key="1">
    <source>
        <dbReference type="ARBA" id="ARBA00001971"/>
    </source>
</evidence>
<keyword evidence="6" id="KW-0812">Transmembrane</keyword>
<dbReference type="PRINTS" id="PR00463">
    <property type="entry name" value="EP450I"/>
</dbReference>
<evidence type="ECO:0000256" key="7">
    <source>
        <dbReference type="ARBA" id="ARBA00022723"/>
    </source>
</evidence>
<organism evidence="15 16">
    <name type="scientific">Phanerochaete sordida</name>
    <dbReference type="NCBI Taxonomy" id="48140"/>
    <lineage>
        <taxon>Eukaryota</taxon>
        <taxon>Fungi</taxon>
        <taxon>Dikarya</taxon>
        <taxon>Basidiomycota</taxon>
        <taxon>Agaricomycotina</taxon>
        <taxon>Agaricomycetes</taxon>
        <taxon>Polyporales</taxon>
        <taxon>Phanerochaetaceae</taxon>
        <taxon>Phanerochaete</taxon>
    </lineage>
</organism>
<comment type="caution">
    <text evidence="15">The sequence shown here is derived from an EMBL/GenBank/DDBJ whole genome shotgun (WGS) entry which is preliminary data.</text>
</comment>
<dbReference type="PRINTS" id="PR00385">
    <property type="entry name" value="P450"/>
</dbReference>
<sequence>MEARSARRLHIPAIKFPSSEVTMLRELFALLTALLIASKILRSYRRNAHLPPGPKGLPLLGNLLDMPKKEVHVTFRDWARIYGKDLMRVQVPGETFYVISNKKVMVDLFEGRSATYSDKPRMTMAESTGFKNVTPLLPYNARLKTSRRFLKQCLSPAAVRSYHPYINNRAALLLEALHTDPDDYVRHYTRMAAHTALKITYGYEGVTEDRHLLEGAIETMEIFAKVVAPGGGWMVDALPILDRLPAWFPFAGFKRYQELAKPVVLETVCRPFEEVKKHLAQGTADGSFCSYLLQTEKIIPEVEDCIRWAASSIFLGQFDTTTATLSWFTHAMLTHPEVQQKAQAELDRVVGPDRLPGVEDRDSLPYVNAILKEIFRWQPILSMLPRTSNQDDEYTGYFIPKGTYMLANIWAVLHDPEVYPNPETFMPERHLESSTPDPLEVAFGFGRRVCPGMLVAQAQAFATMACVLAVFDLKAPKDEFGNEVVPVTKSVDSLINFPVPFKCMFIPRSDAALEIIQRSAEHARFIPDRLERWSD</sequence>
<evidence type="ECO:0000256" key="12">
    <source>
        <dbReference type="ARBA" id="ARBA00023136"/>
    </source>
</evidence>
<proteinExistence type="inferred from homology"/>
<keyword evidence="8" id="KW-1133">Transmembrane helix</keyword>
<evidence type="ECO:0000256" key="14">
    <source>
        <dbReference type="RuleBase" id="RU000461"/>
    </source>
</evidence>
<evidence type="ECO:0000256" key="4">
    <source>
        <dbReference type="ARBA" id="ARBA00010617"/>
    </source>
</evidence>